<evidence type="ECO:0000313" key="7">
    <source>
        <dbReference type="Proteomes" id="UP000051012"/>
    </source>
</evidence>
<feature type="compositionally biased region" description="Basic and acidic residues" evidence="5">
    <location>
        <begin position="57"/>
        <end position="83"/>
    </location>
</feature>
<evidence type="ECO:0008006" key="8">
    <source>
        <dbReference type="Google" id="ProtNLM"/>
    </source>
</evidence>
<evidence type="ECO:0000313" key="6">
    <source>
        <dbReference type="EMBL" id="KPJ73190.1"/>
    </source>
</evidence>
<sequence length="199" mass="22257">MNRSFGLSFVLHLAIFALLFLASQSSFKAFPEVAVYKVSLAPLPQPKIMSVEEPPQEEVKKEMTEEKAPPKKDAPPKKEEVGTKPKKTKAGLPDISPKIVTGSGRGFTYSYYLNILLNKISQNWNNPFKGKDVVLKSIIYFEVDANGTIQNVRLEETSGNELYNETTIHAVTLAKKLPPLPDEFSDDYLKVHLEFLSGQ</sequence>
<comment type="caution">
    <text evidence="6">The sequence shown here is derived from an EMBL/GenBank/DDBJ whole genome shotgun (WGS) entry which is preliminary data.</text>
</comment>
<comment type="subcellular location">
    <subcellularLocation>
        <location evidence="1">Membrane</location>
        <topology evidence="1">Single-pass membrane protein</topology>
    </subcellularLocation>
</comment>
<dbReference type="SUPFAM" id="SSF74653">
    <property type="entry name" value="TolA/TonB C-terminal domain"/>
    <property type="match status" value="1"/>
</dbReference>
<dbReference type="InterPro" id="IPR006260">
    <property type="entry name" value="TonB/TolA_C"/>
</dbReference>
<dbReference type="AlphaFoldDB" id="A0A0S7YEW8"/>
<evidence type="ECO:0000256" key="2">
    <source>
        <dbReference type="ARBA" id="ARBA00022692"/>
    </source>
</evidence>
<dbReference type="GO" id="GO:0016020">
    <property type="term" value="C:membrane"/>
    <property type="evidence" value="ECO:0007669"/>
    <property type="project" value="UniProtKB-SubCell"/>
</dbReference>
<keyword evidence="4" id="KW-0472">Membrane</keyword>
<keyword evidence="2" id="KW-0812">Transmembrane</keyword>
<dbReference type="EMBL" id="LJNI01000038">
    <property type="protein sequence ID" value="KPJ73190.1"/>
    <property type="molecule type" value="Genomic_DNA"/>
</dbReference>
<evidence type="ECO:0000256" key="5">
    <source>
        <dbReference type="SAM" id="MobiDB-lite"/>
    </source>
</evidence>
<dbReference type="Gene3D" id="3.30.1150.10">
    <property type="match status" value="1"/>
</dbReference>
<gene>
    <name evidence="6" type="ORF">AMJ52_04070</name>
</gene>
<name>A0A0S7YEW8_UNCT6</name>
<dbReference type="Proteomes" id="UP000051012">
    <property type="component" value="Unassembled WGS sequence"/>
</dbReference>
<organism evidence="6 7">
    <name type="scientific">candidate division TA06 bacterium DG_78</name>
    <dbReference type="NCBI Taxonomy" id="1703772"/>
    <lineage>
        <taxon>Bacteria</taxon>
        <taxon>Bacteria division TA06</taxon>
    </lineage>
</organism>
<proteinExistence type="predicted"/>
<accession>A0A0S7YEW8</accession>
<evidence type="ECO:0000256" key="1">
    <source>
        <dbReference type="ARBA" id="ARBA00004167"/>
    </source>
</evidence>
<feature type="region of interest" description="Disordered" evidence="5">
    <location>
        <begin position="49"/>
        <end position="95"/>
    </location>
</feature>
<evidence type="ECO:0000256" key="3">
    <source>
        <dbReference type="ARBA" id="ARBA00022989"/>
    </source>
</evidence>
<reference evidence="6 7" key="1">
    <citation type="journal article" date="2015" name="Microbiome">
        <title>Genomic resolution of linkages in carbon, nitrogen, and sulfur cycling among widespread estuary sediment bacteria.</title>
        <authorList>
            <person name="Baker B.J."/>
            <person name="Lazar C.S."/>
            <person name="Teske A.P."/>
            <person name="Dick G.J."/>
        </authorList>
    </citation>
    <scope>NUCLEOTIDE SEQUENCE [LARGE SCALE GENOMIC DNA]</scope>
    <source>
        <strain evidence="6">DG_78</strain>
    </source>
</reference>
<keyword evidence="3" id="KW-1133">Transmembrane helix</keyword>
<dbReference type="NCBIfam" id="TIGR01352">
    <property type="entry name" value="tonB_Cterm"/>
    <property type="match status" value="1"/>
</dbReference>
<evidence type="ECO:0000256" key="4">
    <source>
        <dbReference type="ARBA" id="ARBA00023136"/>
    </source>
</evidence>
<protein>
    <recommendedName>
        <fullName evidence="8">TonB C-terminal domain-containing protein</fullName>
    </recommendedName>
</protein>
<dbReference type="Pfam" id="PF13103">
    <property type="entry name" value="TonB_2"/>
    <property type="match status" value="1"/>
</dbReference>